<dbReference type="Proteomes" id="UP000321306">
    <property type="component" value="Unassembled WGS sequence"/>
</dbReference>
<dbReference type="OrthoDB" id="182205at2"/>
<proteinExistence type="predicted"/>
<dbReference type="Pfam" id="PF06626">
    <property type="entry name" value="DUF1152"/>
    <property type="match status" value="1"/>
</dbReference>
<sequence length="316" mass="35551">MFTPPFIEKLQFAKKILLAGMGGGFDVFCALPLYHALKAQGKQVHLANLSFTALRATRAREIEEGLFVVSHRTPVTVGYFPEAHLSQFLHEQGHDSTIYAFEKRGYRQLHAGYQHLADALEVDTIVLVDGGTDSLMRGDEDGLGTPEEDALSLVVVRDVEHVEQKLLACIGFGVDTFHGVCHAHFLESVAALTRRGHHLGTFNLLPDTPEVQFYQQALDFTHASMPDRISIVNSSVLGGIQGDFGDRHYTERTRGSELMINPLMGLYWTFDLMGVAERNLYLDDLLHTESMGDVWRAIERFRNRLAEIRPWKDLPF</sequence>
<evidence type="ECO:0000313" key="2">
    <source>
        <dbReference type="Proteomes" id="UP000321306"/>
    </source>
</evidence>
<dbReference type="InterPro" id="IPR010581">
    <property type="entry name" value="DUF1152"/>
</dbReference>
<evidence type="ECO:0000313" key="1">
    <source>
        <dbReference type="EMBL" id="GEM48498.1"/>
    </source>
</evidence>
<reference evidence="1 2" key="1">
    <citation type="submission" date="2019-07" db="EMBL/GenBank/DDBJ databases">
        <title>Whole genome shotgun sequence of Deinococcus cellulosilyticus NBRC 106333.</title>
        <authorList>
            <person name="Hosoyama A."/>
            <person name="Uohara A."/>
            <person name="Ohji S."/>
            <person name="Ichikawa N."/>
        </authorList>
    </citation>
    <scope>NUCLEOTIDE SEQUENCE [LARGE SCALE GENOMIC DNA]</scope>
    <source>
        <strain evidence="1 2">NBRC 106333</strain>
    </source>
</reference>
<comment type="caution">
    <text evidence="1">The sequence shown here is derived from an EMBL/GenBank/DDBJ whole genome shotgun (WGS) entry which is preliminary data.</text>
</comment>
<dbReference type="RefSeq" id="WP_146887607.1">
    <property type="nucleotide sequence ID" value="NZ_BJXB01000021.1"/>
</dbReference>
<dbReference type="EMBL" id="BJXB01000021">
    <property type="protein sequence ID" value="GEM48498.1"/>
    <property type="molecule type" value="Genomic_DNA"/>
</dbReference>
<protein>
    <recommendedName>
        <fullName evidence="3">DUF1152 domain-containing protein</fullName>
    </recommendedName>
</protein>
<gene>
    <name evidence="1" type="ORF">DC3_41330</name>
</gene>
<keyword evidence="2" id="KW-1185">Reference proteome</keyword>
<accession>A0A511N7N6</accession>
<dbReference type="AlphaFoldDB" id="A0A511N7N6"/>
<name>A0A511N7N6_DEIC1</name>
<organism evidence="1 2">
    <name type="scientific">Deinococcus cellulosilyticus (strain DSM 18568 / NBRC 106333 / KACC 11606 / 5516J-15)</name>
    <dbReference type="NCBI Taxonomy" id="1223518"/>
    <lineage>
        <taxon>Bacteria</taxon>
        <taxon>Thermotogati</taxon>
        <taxon>Deinococcota</taxon>
        <taxon>Deinococci</taxon>
        <taxon>Deinococcales</taxon>
        <taxon>Deinococcaceae</taxon>
        <taxon>Deinococcus</taxon>
    </lineage>
</organism>
<evidence type="ECO:0008006" key="3">
    <source>
        <dbReference type="Google" id="ProtNLM"/>
    </source>
</evidence>